<proteinExistence type="predicted"/>
<dbReference type="InterPro" id="IPR001012">
    <property type="entry name" value="UBX_dom"/>
</dbReference>
<dbReference type="PRINTS" id="PR00421">
    <property type="entry name" value="THIOREDOXIN"/>
</dbReference>
<sequence length="230" mass="24409">MVKEVQSEGELPSLIRSTPLVVADFFATWCGPCQRVAPEFERLSSQWKNGVAFVKVDVDKFKGVAQSHQIQAMPTFVIFKNGSEVGRVKGASIDQVKALVEKHAPQQLFAGAGQTLGGGGGGTAPAAPQPPSAAATSGDKGQSFAPPLDEGKASTTIQLRLHDGHQISFKINTDKKVQELFSIAAKASRQAETKFRLISSHSFPPKSLESLGDTLEAAGVTGCMVTMKMK</sequence>
<dbReference type="PROSITE" id="PS00194">
    <property type="entry name" value="THIOREDOXIN_1"/>
    <property type="match status" value="1"/>
</dbReference>
<organism evidence="5">
    <name type="scientific">Chromera velia CCMP2878</name>
    <dbReference type="NCBI Taxonomy" id="1169474"/>
    <lineage>
        <taxon>Eukaryota</taxon>
        <taxon>Sar</taxon>
        <taxon>Alveolata</taxon>
        <taxon>Colpodellida</taxon>
        <taxon>Chromeraceae</taxon>
        <taxon>Chromera</taxon>
    </lineage>
</organism>
<dbReference type="CDD" id="cd02947">
    <property type="entry name" value="TRX_family"/>
    <property type="match status" value="1"/>
</dbReference>
<dbReference type="InterPro" id="IPR029071">
    <property type="entry name" value="Ubiquitin-like_domsf"/>
</dbReference>
<feature type="domain" description="UBX" evidence="3">
    <location>
        <begin position="150"/>
        <end position="228"/>
    </location>
</feature>
<accession>A0A0G4GDB9</accession>
<dbReference type="PROSITE" id="PS50033">
    <property type="entry name" value="UBX"/>
    <property type="match status" value="1"/>
</dbReference>
<dbReference type="InterPro" id="IPR036249">
    <property type="entry name" value="Thioredoxin-like_sf"/>
</dbReference>
<gene>
    <name evidence="5" type="ORF">Cvel_621</name>
</gene>
<dbReference type="Gene3D" id="3.40.30.10">
    <property type="entry name" value="Glutaredoxin"/>
    <property type="match status" value="1"/>
</dbReference>
<dbReference type="InterPro" id="IPR017937">
    <property type="entry name" value="Thioredoxin_CS"/>
</dbReference>
<name>A0A0G4GDB9_9ALVE</name>
<evidence type="ECO:0008006" key="6">
    <source>
        <dbReference type="Google" id="ProtNLM"/>
    </source>
</evidence>
<dbReference type="PANTHER" id="PTHR46115">
    <property type="entry name" value="THIOREDOXIN-LIKE PROTEIN 1"/>
    <property type="match status" value="1"/>
</dbReference>
<dbReference type="EMBL" id="CDMZ01001104">
    <property type="protein sequence ID" value="CEM27265.1"/>
    <property type="molecule type" value="Genomic_DNA"/>
</dbReference>
<dbReference type="Pfam" id="PF00085">
    <property type="entry name" value="Thioredoxin"/>
    <property type="match status" value="1"/>
</dbReference>
<evidence type="ECO:0000256" key="1">
    <source>
        <dbReference type="ARBA" id="ARBA00023157"/>
    </source>
</evidence>
<dbReference type="PROSITE" id="PS51352">
    <property type="entry name" value="THIOREDOXIN_2"/>
    <property type="match status" value="1"/>
</dbReference>
<dbReference type="PhylomeDB" id="A0A0G4GDB9"/>
<dbReference type="SUPFAM" id="SSF52833">
    <property type="entry name" value="Thioredoxin-like"/>
    <property type="match status" value="1"/>
</dbReference>
<dbReference type="AlphaFoldDB" id="A0A0G4GDB9"/>
<keyword evidence="1" id="KW-1015">Disulfide bond</keyword>
<evidence type="ECO:0000259" key="3">
    <source>
        <dbReference type="PROSITE" id="PS50033"/>
    </source>
</evidence>
<evidence type="ECO:0000256" key="2">
    <source>
        <dbReference type="SAM" id="MobiDB-lite"/>
    </source>
</evidence>
<dbReference type="VEuPathDB" id="CryptoDB:Cvel_621"/>
<dbReference type="SUPFAM" id="SSF54236">
    <property type="entry name" value="Ubiquitin-like"/>
    <property type="match status" value="1"/>
</dbReference>
<dbReference type="Pfam" id="PF00789">
    <property type="entry name" value="UBX"/>
    <property type="match status" value="1"/>
</dbReference>
<dbReference type="InterPro" id="IPR013766">
    <property type="entry name" value="Thioredoxin_domain"/>
</dbReference>
<dbReference type="Gene3D" id="3.10.20.90">
    <property type="entry name" value="Phosphatidylinositol 3-kinase Catalytic Subunit, Chain A, domain 1"/>
    <property type="match status" value="1"/>
</dbReference>
<protein>
    <recommendedName>
        <fullName evidence="6">Thioredoxin domain-containing protein</fullName>
    </recommendedName>
</protein>
<evidence type="ECO:0000313" key="5">
    <source>
        <dbReference type="EMBL" id="CEM27265.1"/>
    </source>
</evidence>
<feature type="region of interest" description="Disordered" evidence="2">
    <location>
        <begin position="111"/>
        <end position="150"/>
    </location>
</feature>
<reference evidence="5" key="1">
    <citation type="submission" date="2014-11" db="EMBL/GenBank/DDBJ databases">
        <authorList>
            <person name="Otto D Thomas"/>
            <person name="Naeem Raeece"/>
        </authorList>
    </citation>
    <scope>NUCLEOTIDE SEQUENCE</scope>
</reference>
<feature type="domain" description="Thioredoxin" evidence="4">
    <location>
        <begin position="1"/>
        <end position="105"/>
    </location>
</feature>
<evidence type="ECO:0000259" key="4">
    <source>
        <dbReference type="PROSITE" id="PS51352"/>
    </source>
</evidence>
<feature type="compositionally biased region" description="Gly residues" evidence="2">
    <location>
        <begin position="114"/>
        <end position="123"/>
    </location>
</feature>